<feature type="domain" description="Transposase IS701-like DDE" evidence="2">
    <location>
        <begin position="29"/>
        <end position="113"/>
    </location>
</feature>
<comment type="caution">
    <text evidence="3">The sequence shown here is derived from an EMBL/GenBank/DDBJ whole genome shotgun (WGS) entry which is preliminary data.</text>
</comment>
<evidence type="ECO:0000313" key="4">
    <source>
        <dbReference type="Proteomes" id="UP001597058"/>
    </source>
</evidence>
<feature type="region of interest" description="Disordered" evidence="1">
    <location>
        <begin position="108"/>
        <end position="127"/>
    </location>
</feature>
<dbReference type="InterPro" id="IPR038721">
    <property type="entry name" value="IS701-like_DDE_dom"/>
</dbReference>
<evidence type="ECO:0000256" key="1">
    <source>
        <dbReference type="SAM" id="MobiDB-lite"/>
    </source>
</evidence>
<accession>A0ABW3XT67</accession>
<dbReference type="EMBL" id="JBHTMM010000139">
    <property type="protein sequence ID" value="MFD1312803.1"/>
    <property type="molecule type" value="Genomic_DNA"/>
</dbReference>
<dbReference type="Pfam" id="PF13546">
    <property type="entry name" value="DDE_5"/>
    <property type="match status" value="1"/>
</dbReference>
<organism evidence="3 4">
    <name type="scientific">Streptomyces kaempferi</name>
    <dbReference type="NCBI Taxonomy" id="333725"/>
    <lineage>
        <taxon>Bacteria</taxon>
        <taxon>Bacillati</taxon>
        <taxon>Actinomycetota</taxon>
        <taxon>Actinomycetes</taxon>
        <taxon>Kitasatosporales</taxon>
        <taxon>Streptomycetaceae</taxon>
        <taxon>Streptomyces</taxon>
    </lineage>
</organism>
<evidence type="ECO:0000313" key="3">
    <source>
        <dbReference type="EMBL" id="MFD1312803.1"/>
    </source>
</evidence>
<keyword evidence="4" id="KW-1185">Reference proteome</keyword>
<dbReference type="RefSeq" id="WP_381330876.1">
    <property type="nucleotide sequence ID" value="NZ_JBHTMM010000139.1"/>
</dbReference>
<evidence type="ECO:0000259" key="2">
    <source>
        <dbReference type="Pfam" id="PF13546"/>
    </source>
</evidence>
<reference evidence="4" key="1">
    <citation type="journal article" date="2019" name="Int. J. Syst. Evol. Microbiol.">
        <title>The Global Catalogue of Microorganisms (GCM) 10K type strain sequencing project: providing services to taxonomists for standard genome sequencing and annotation.</title>
        <authorList>
            <consortium name="The Broad Institute Genomics Platform"/>
            <consortium name="The Broad Institute Genome Sequencing Center for Infectious Disease"/>
            <person name="Wu L."/>
            <person name="Ma J."/>
        </authorList>
    </citation>
    <scope>NUCLEOTIDE SEQUENCE [LARGE SCALE GENOMIC DNA]</scope>
    <source>
        <strain evidence="4">CGMCC 4.7020</strain>
    </source>
</reference>
<proteinExistence type="predicted"/>
<sequence length="127" mass="13388">MPASPVVPASLSAVLGKLSVFTTPGFTTFTAMVSGLVAQTGAGTVTRMLTGAGLARAWPHDRAHAFFSRTRWNVDTLGIVLAHLIARTLLPQDTAVSVAVDDTLFKRSGKKVTQPDQTSPARTAKVE</sequence>
<protein>
    <submittedName>
        <fullName evidence="3">Transposase</fullName>
    </submittedName>
</protein>
<name>A0ABW3XT67_9ACTN</name>
<gene>
    <name evidence="3" type="ORF">ACFQ5X_44470</name>
</gene>
<dbReference type="Proteomes" id="UP001597058">
    <property type="component" value="Unassembled WGS sequence"/>
</dbReference>